<evidence type="ECO:0000313" key="3">
    <source>
        <dbReference type="Proteomes" id="UP000199758"/>
    </source>
</evidence>
<dbReference type="EMBL" id="FQWZ01000004">
    <property type="protein sequence ID" value="SHG92194.1"/>
    <property type="molecule type" value="Genomic_DNA"/>
</dbReference>
<evidence type="ECO:0000313" key="2">
    <source>
        <dbReference type="EMBL" id="SHG92194.1"/>
    </source>
</evidence>
<gene>
    <name evidence="2" type="ORF">SAMN04488068_1830</name>
</gene>
<organism evidence="2 3">
    <name type="scientific">Hydrocarboniphaga daqingensis</name>
    <dbReference type="NCBI Taxonomy" id="490188"/>
    <lineage>
        <taxon>Bacteria</taxon>
        <taxon>Pseudomonadati</taxon>
        <taxon>Pseudomonadota</taxon>
        <taxon>Gammaproteobacteria</taxon>
        <taxon>Nevskiales</taxon>
        <taxon>Nevskiaceae</taxon>
        <taxon>Hydrocarboniphaga</taxon>
    </lineage>
</organism>
<dbReference type="InterPro" id="IPR050855">
    <property type="entry name" value="NDM-1-like"/>
</dbReference>
<dbReference type="OrthoDB" id="9802991at2"/>
<evidence type="ECO:0000259" key="1">
    <source>
        <dbReference type="SMART" id="SM00849"/>
    </source>
</evidence>
<dbReference type="Pfam" id="PF00753">
    <property type="entry name" value="Lactamase_B"/>
    <property type="match status" value="1"/>
</dbReference>
<dbReference type="AlphaFoldDB" id="A0A1M5NRG4"/>
<dbReference type="CDD" id="cd07726">
    <property type="entry name" value="ST1585-like_MBL-fold"/>
    <property type="match status" value="1"/>
</dbReference>
<dbReference type="STRING" id="490188.SAMN04488068_1830"/>
<dbReference type="SMART" id="SM00849">
    <property type="entry name" value="Lactamase_B"/>
    <property type="match status" value="1"/>
</dbReference>
<sequence length="323" mass="35390">MTTLSHLPATTDVGYGITCIDTEQERAGMACCYLIEQDGEAALVDCGTSPGADRLLAVLRSRGIAPEHVRYLMPTHVHLDHAGAAGVLMRQLPNAQLIAHPRAARHLIDPSKLIEGAIAVYGADAVRLAYGQILPVDAARVVIADDGHRLTLGAARELLLLDTPGHARHHYSVWDAQSRGFFTGDTFGISYREFDGPQGPWLMPTTTPVQFEPDAWEQTLDRYLSFAPQRMYLTHYGCVEDIARLAYDLRAGLCDYQHLAMSIEARGAARHAGIRDAIENWSLAALRRHGAPVDEQQARRLLAADMELNAQGLGVWLDRQAAA</sequence>
<reference evidence="2 3" key="1">
    <citation type="submission" date="2016-11" db="EMBL/GenBank/DDBJ databases">
        <authorList>
            <person name="Jaros S."/>
            <person name="Januszkiewicz K."/>
            <person name="Wedrychowicz H."/>
        </authorList>
    </citation>
    <scope>NUCLEOTIDE SEQUENCE [LARGE SCALE GENOMIC DNA]</scope>
    <source>
        <strain evidence="2 3">CGMCC 1.7049</strain>
    </source>
</reference>
<feature type="domain" description="Metallo-beta-lactamase" evidence="1">
    <location>
        <begin position="29"/>
        <end position="235"/>
    </location>
</feature>
<dbReference type="InterPro" id="IPR037482">
    <property type="entry name" value="ST1585_MBL-fold"/>
</dbReference>
<dbReference type="InterPro" id="IPR036866">
    <property type="entry name" value="RibonucZ/Hydroxyglut_hydro"/>
</dbReference>
<name>A0A1M5NRG4_9GAMM</name>
<dbReference type="PANTHER" id="PTHR42951:SF22">
    <property type="entry name" value="METALLO BETA-LACTAMASE SUPERFAMILY LIPOPROTEIN"/>
    <property type="match status" value="1"/>
</dbReference>
<dbReference type="SUPFAM" id="SSF56281">
    <property type="entry name" value="Metallo-hydrolase/oxidoreductase"/>
    <property type="match status" value="1"/>
</dbReference>
<dbReference type="PANTHER" id="PTHR42951">
    <property type="entry name" value="METALLO-BETA-LACTAMASE DOMAIN-CONTAINING"/>
    <property type="match status" value="1"/>
</dbReference>
<proteinExistence type="predicted"/>
<accession>A0A1M5NRG4</accession>
<dbReference type="Gene3D" id="3.60.15.10">
    <property type="entry name" value="Ribonuclease Z/Hydroxyacylglutathione hydrolase-like"/>
    <property type="match status" value="1"/>
</dbReference>
<keyword evidence="3" id="KW-1185">Reference proteome</keyword>
<protein>
    <submittedName>
        <fullName evidence="2">Glyoxylase, beta-lactamase superfamily II</fullName>
    </submittedName>
</protein>
<dbReference type="InterPro" id="IPR001279">
    <property type="entry name" value="Metallo-B-lactamas"/>
</dbReference>
<dbReference type="RefSeq" id="WP_072896771.1">
    <property type="nucleotide sequence ID" value="NZ_FQWZ01000004.1"/>
</dbReference>
<dbReference type="Proteomes" id="UP000199758">
    <property type="component" value="Unassembled WGS sequence"/>
</dbReference>